<name>A0A9N9G1G2_9GLOM</name>
<dbReference type="OrthoDB" id="2436855at2759"/>
<sequence length="240" mass="27147">MPRAKTQPKSTKKIRGQTCSRMQKLRLSNNFTGEKNGTNDNNLNVYLSDINNRNNPTNVATNHKNCDNCQESGNCIKILMERLSKIENIVDELSKITREFNASSINKIVPNKTQSPQYQGVNLSSCKLEELQKFVISATNKMTPNLKRKFAEESGDGIVPFSNLDSTRNSDNSSFINQHKIMSSDVDPKKIELRTPTSTLGSEPDKVNQSHPIKQEKQDHWCSGGEEPPINKRKRTFVEH</sequence>
<gene>
    <name evidence="2" type="ORF">AMORRO_LOCUS6653</name>
</gene>
<reference evidence="2" key="1">
    <citation type="submission" date="2021-06" db="EMBL/GenBank/DDBJ databases">
        <authorList>
            <person name="Kallberg Y."/>
            <person name="Tangrot J."/>
            <person name="Rosling A."/>
        </authorList>
    </citation>
    <scope>NUCLEOTIDE SEQUENCE</scope>
    <source>
        <strain evidence="2">CL551</strain>
    </source>
</reference>
<evidence type="ECO:0000313" key="3">
    <source>
        <dbReference type="Proteomes" id="UP000789342"/>
    </source>
</evidence>
<dbReference type="EMBL" id="CAJVPV010004526">
    <property type="protein sequence ID" value="CAG8575018.1"/>
    <property type="molecule type" value="Genomic_DNA"/>
</dbReference>
<comment type="caution">
    <text evidence="2">The sequence shown here is derived from an EMBL/GenBank/DDBJ whole genome shotgun (WGS) entry which is preliminary data.</text>
</comment>
<evidence type="ECO:0000313" key="2">
    <source>
        <dbReference type="EMBL" id="CAG8575018.1"/>
    </source>
</evidence>
<keyword evidence="3" id="KW-1185">Reference proteome</keyword>
<dbReference type="AlphaFoldDB" id="A0A9N9G1G2"/>
<proteinExistence type="predicted"/>
<feature type="region of interest" description="Disordered" evidence="1">
    <location>
        <begin position="186"/>
        <end position="240"/>
    </location>
</feature>
<dbReference type="Proteomes" id="UP000789342">
    <property type="component" value="Unassembled WGS sequence"/>
</dbReference>
<evidence type="ECO:0000256" key="1">
    <source>
        <dbReference type="SAM" id="MobiDB-lite"/>
    </source>
</evidence>
<feature type="compositionally biased region" description="Basic residues" evidence="1">
    <location>
        <begin position="231"/>
        <end position="240"/>
    </location>
</feature>
<organism evidence="2 3">
    <name type="scientific">Acaulospora morrowiae</name>
    <dbReference type="NCBI Taxonomy" id="94023"/>
    <lineage>
        <taxon>Eukaryota</taxon>
        <taxon>Fungi</taxon>
        <taxon>Fungi incertae sedis</taxon>
        <taxon>Mucoromycota</taxon>
        <taxon>Glomeromycotina</taxon>
        <taxon>Glomeromycetes</taxon>
        <taxon>Diversisporales</taxon>
        <taxon>Acaulosporaceae</taxon>
        <taxon>Acaulospora</taxon>
    </lineage>
</organism>
<feature type="compositionally biased region" description="Basic and acidic residues" evidence="1">
    <location>
        <begin position="203"/>
        <end position="220"/>
    </location>
</feature>
<protein>
    <submittedName>
        <fullName evidence="2">11291_t:CDS:1</fullName>
    </submittedName>
</protein>
<accession>A0A9N9G1G2</accession>